<evidence type="ECO:0000256" key="1">
    <source>
        <dbReference type="ARBA" id="ARBA00004141"/>
    </source>
</evidence>
<dbReference type="InterPro" id="IPR003439">
    <property type="entry name" value="ABC_transporter-like_ATP-bd"/>
</dbReference>
<feature type="compositionally biased region" description="Polar residues" evidence="8">
    <location>
        <begin position="983"/>
        <end position="1011"/>
    </location>
</feature>
<dbReference type="InterPro" id="IPR017871">
    <property type="entry name" value="ABC_transporter-like_CS"/>
</dbReference>
<feature type="region of interest" description="Disordered" evidence="8">
    <location>
        <begin position="1052"/>
        <end position="1085"/>
    </location>
</feature>
<evidence type="ECO:0000313" key="12">
    <source>
        <dbReference type="Proteomes" id="UP001165090"/>
    </source>
</evidence>
<dbReference type="EMBL" id="BSDZ01000089">
    <property type="protein sequence ID" value="GLI69915.1"/>
    <property type="molecule type" value="Genomic_DNA"/>
</dbReference>
<evidence type="ECO:0000256" key="3">
    <source>
        <dbReference type="ARBA" id="ARBA00022692"/>
    </source>
</evidence>
<dbReference type="CDD" id="cd03213">
    <property type="entry name" value="ABCG_EPDR"/>
    <property type="match status" value="1"/>
</dbReference>
<dbReference type="SMART" id="SM01411">
    <property type="entry name" value="Ephrin_rec_like"/>
    <property type="match status" value="2"/>
</dbReference>
<name>A0ABQ5SIX3_9CHLO</name>
<keyword evidence="5" id="KW-0067">ATP-binding</keyword>
<evidence type="ECO:0000256" key="6">
    <source>
        <dbReference type="ARBA" id="ARBA00022989"/>
    </source>
</evidence>
<dbReference type="InterPro" id="IPR043926">
    <property type="entry name" value="ABCG_dom"/>
</dbReference>
<dbReference type="Pfam" id="PF19055">
    <property type="entry name" value="ABC2_membrane_7"/>
    <property type="match status" value="1"/>
</dbReference>
<evidence type="ECO:0000256" key="4">
    <source>
        <dbReference type="ARBA" id="ARBA00022741"/>
    </source>
</evidence>
<feature type="chain" id="PRO_5046380275" description="ABC transporter domain-containing protein" evidence="9">
    <location>
        <begin position="21"/>
        <end position="1732"/>
    </location>
</feature>
<dbReference type="PANTHER" id="PTHR48041">
    <property type="entry name" value="ABC TRANSPORTER G FAMILY MEMBER 28"/>
    <property type="match status" value="1"/>
</dbReference>
<keyword evidence="6" id="KW-1133">Transmembrane helix</keyword>
<keyword evidence="9" id="KW-0732">Signal</keyword>
<keyword evidence="2" id="KW-0813">Transport</keyword>
<dbReference type="PANTHER" id="PTHR48041:SF91">
    <property type="entry name" value="ABC TRANSPORTER G FAMILY MEMBER 28"/>
    <property type="match status" value="1"/>
</dbReference>
<dbReference type="SUPFAM" id="SSF52540">
    <property type="entry name" value="P-loop containing nucleoside triphosphate hydrolases"/>
    <property type="match status" value="1"/>
</dbReference>
<dbReference type="Gene3D" id="3.40.50.300">
    <property type="entry name" value="P-loop containing nucleotide triphosphate hydrolases"/>
    <property type="match status" value="1"/>
</dbReference>
<evidence type="ECO:0000256" key="2">
    <source>
        <dbReference type="ARBA" id="ARBA00022448"/>
    </source>
</evidence>
<sequence>MNLSAAWLLLIVTCAPLTRATASPKGHNELQLVKRRQLTSVCARNEQCGANQFCVAPGRSGSTGLCASCWRCCLFPDVYGSCPDQCNCKVGRDCDVSGDCGQGLFCSIQAPWQTPLCQRCDQCTSDQFEVGGSCVVSCPSADMSALALMPHIKVEHFLFLAFLAHDISQQGAYAPGALLKAELLSWVQGQGLEGSRAEMAVVQMMAGDKESVDTKSWMELVSESSSLSYICPSYNPDQPWDMQPTLSSQGCFCNATANAKTFRCPAGQRCSRDTFLGLETDAPRDPTAQIFRALCVVCEQGQYCPEGTFLKDEAQLDSLECPDGFYCPTPSVMMECPPGSYCVSRATQPITCDMQQLLVTDPNQELPMQSDTVIIRVRDKRDPLRGNFCPARSTKPNELCSAGNYCPNASTIIRCPKGYYCKAQSTSPAKCPLLTHCPAGTTVPPLSFMALVIAAIVVGSIPLLQLAFTHLDNSVIMDADEDSDKRALHRAAVASRMTFRLLKSIKANQQSALENKYRGFGTVSPPITMEFESLGLRIRPRGGEIKNVLMGVSGSFAPRRLNAILGPSGCGKTTFLNVLCGKISNGTLMGQVHINGEDIPIDKLKKIMGFVPQDDIVHEDLTVRENLSYSSRLRLPSDMTRSRRRDIVHDALEMLGLSAIQHYRVGTVEHRGISGGQRKRVNIGLELVAMPSLLFLDEPTSGLDATSSADILDSLVDMANLGMNIIMVIHQPRFSSFLMFDQVLLLGGGGHTVYLGSPSAAMLYFTKYLGYEFPERENPSDILIDIIAGKVPCAGDPRLKSCAQLVEKWTSGGMAWVETLETLNPMMVTKMCEVDPRIILAIDDEFDRLDSEGAGRINAAQLVSLFLALGQEITLDDAVILIRKINARMPASAKSAARSRGGSSTGVRTSGPSTDGLSLTVTKQQLLDAFQNVREANDEGNTDGAVQRNAAAKFYASHFLLPDLPEVKPYRDKMEHRHRRQGLRQNSLNGDVGLSNSGYDSSNSRLDSTSYGYGRGYGPDHLDSDSYSVVGQDDRYYATPVVESIMRRSILAPSGGGGGSAGGVGSGGGGGRSPHGPSNLRRGGSRSVRAVALLPGLTLNDSGTSVAAATAGTVAMAGDSDGIAYGDLGAFAAQQRYAAAAAAEAAMAATPHDEQDLADGIHGSLEFGNSLPTCNNSSVVVARGVVAESLATMEALAHADVPLPQLPRRVEARTGECGGGGGGRDRRHSKTFTNIESYIRAYNELAAQSRDRSNRISLLRTHLSAPLRAQLGAQGAVLRSHRSVQVGALRTHSSLQPGGIRIQLGTIRSPSQMSVIRPSTFAGGSTTANSHFAAAAAAATSSVSIGGGVTLPRRRSSQARWELRAMNSRMSRRSGYARSARLSGAEDEEEGYGEEGYVEEEEEEEEEEEHLPPLLRQLVSHCSAAAAQPISMESAGPVAEGLEGGADAAAIPPNDLVQIKTMARDQSQFRQSQTAAAAAAAAPPPPLPMSMDRPLRTAIVRKVTSAALSEQSAPGSPPPPPPPSSSSTSPPRPPRQQPSRSEGGAYRERSLHPSAVEHLGLLQYQRRLPTHPRAYVLPQGENRGLNLDPESVPRLNSKLDPDLVLEQERISAPARYYQDRNLQEKIDTRPVMTLAGGGSEASRTELPPYMPPPLVTSPPAAASAGVLARQWRRFGTSLPRGDAGLEYMGHPIATGGGAATAIVAGSGGSSGGGGGGGGGYLGGYVERTSRSS</sequence>
<accession>A0ABQ5SIX3</accession>
<dbReference type="SMART" id="SM00382">
    <property type="entry name" value="AAA"/>
    <property type="match status" value="1"/>
</dbReference>
<organism evidence="11 12">
    <name type="scientific">Volvox africanus</name>
    <dbReference type="NCBI Taxonomy" id="51714"/>
    <lineage>
        <taxon>Eukaryota</taxon>
        <taxon>Viridiplantae</taxon>
        <taxon>Chlorophyta</taxon>
        <taxon>core chlorophytes</taxon>
        <taxon>Chlorophyceae</taxon>
        <taxon>CS clade</taxon>
        <taxon>Chlamydomonadales</taxon>
        <taxon>Volvocaceae</taxon>
        <taxon>Volvox</taxon>
    </lineage>
</organism>
<dbReference type="PROSITE" id="PS50893">
    <property type="entry name" value="ABC_TRANSPORTER_2"/>
    <property type="match status" value="1"/>
</dbReference>
<comment type="subcellular location">
    <subcellularLocation>
        <location evidence="1">Membrane</location>
        <topology evidence="1">Multi-pass membrane protein</topology>
    </subcellularLocation>
</comment>
<evidence type="ECO:0000256" key="5">
    <source>
        <dbReference type="ARBA" id="ARBA00022840"/>
    </source>
</evidence>
<feature type="domain" description="ABC transporter" evidence="10">
    <location>
        <begin position="529"/>
        <end position="773"/>
    </location>
</feature>
<keyword evidence="7" id="KW-0472">Membrane</keyword>
<proteinExistence type="predicted"/>
<feature type="compositionally biased region" description="Gly residues" evidence="8">
    <location>
        <begin position="1054"/>
        <end position="1073"/>
    </location>
</feature>
<feature type="region of interest" description="Disordered" evidence="8">
    <location>
        <begin position="1707"/>
        <end position="1732"/>
    </location>
</feature>
<evidence type="ECO:0000256" key="9">
    <source>
        <dbReference type="SAM" id="SignalP"/>
    </source>
</evidence>
<reference evidence="11 12" key="1">
    <citation type="journal article" date="2023" name="IScience">
        <title>Expanded male sex-determining region conserved during the evolution of homothallism in the green alga Volvox.</title>
        <authorList>
            <person name="Yamamoto K."/>
            <person name="Matsuzaki R."/>
            <person name="Mahakham W."/>
            <person name="Heman W."/>
            <person name="Sekimoto H."/>
            <person name="Kawachi M."/>
            <person name="Minakuchi Y."/>
            <person name="Toyoda A."/>
            <person name="Nozaki H."/>
        </authorList>
    </citation>
    <scope>NUCLEOTIDE SEQUENCE [LARGE SCALE GENOMIC DNA]</scope>
    <source>
        <strain evidence="11 12">NIES-4468</strain>
    </source>
</reference>
<feature type="region of interest" description="Disordered" evidence="8">
    <location>
        <begin position="1457"/>
        <end position="1547"/>
    </location>
</feature>
<feature type="region of interest" description="Disordered" evidence="8">
    <location>
        <begin position="1367"/>
        <end position="1411"/>
    </location>
</feature>
<dbReference type="Proteomes" id="UP001165090">
    <property type="component" value="Unassembled WGS sequence"/>
</dbReference>
<feature type="region of interest" description="Disordered" evidence="8">
    <location>
        <begin position="892"/>
        <end position="917"/>
    </location>
</feature>
<evidence type="ECO:0000256" key="8">
    <source>
        <dbReference type="SAM" id="MobiDB-lite"/>
    </source>
</evidence>
<keyword evidence="4" id="KW-0547">Nucleotide-binding</keyword>
<dbReference type="Pfam" id="PF00005">
    <property type="entry name" value="ABC_tran"/>
    <property type="match status" value="1"/>
</dbReference>
<feature type="region of interest" description="Disordered" evidence="8">
    <location>
        <begin position="973"/>
        <end position="1012"/>
    </location>
</feature>
<protein>
    <recommendedName>
        <fullName evidence="10">ABC transporter domain-containing protein</fullName>
    </recommendedName>
</protein>
<dbReference type="InterPro" id="IPR003593">
    <property type="entry name" value="AAA+_ATPase"/>
</dbReference>
<feature type="compositionally biased region" description="Polar residues" evidence="8">
    <location>
        <begin position="1464"/>
        <end position="1474"/>
    </location>
</feature>
<feature type="non-terminal residue" evidence="11">
    <location>
        <position position="1732"/>
    </location>
</feature>
<keyword evidence="12" id="KW-1185">Reference proteome</keyword>
<dbReference type="PROSITE" id="PS00211">
    <property type="entry name" value="ABC_TRANSPORTER_1"/>
    <property type="match status" value="1"/>
</dbReference>
<dbReference type="InterPro" id="IPR050352">
    <property type="entry name" value="ABCG_transporters"/>
</dbReference>
<comment type="caution">
    <text evidence="11">The sequence shown here is derived from an EMBL/GenBank/DDBJ whole genome shotgun (WGS) entry which is preliminary data.</text>
</comment>
<evidence type="ECO:0000259" key="10">
    <source>
        <dbReference type="PROSITE" id="PS50893"/>
    </source>
</evidence>
<keyword evidence="3" id="KW-0812">Transmembrane</keyword>
<evidence type="ECO:0000256" key="7">
    <source>
        <dbReference type="ARBA" id="ARBA00023136"/>
    </source>
</evidence>
<evidence type="ECO:0000313" key="11">
    <source>
        <dbReference type="EMBL" id="GLI69915.1"/>
    </source>
</evidence>
<dbReference type="InterPro" id="IPR027417">
    <property type="entry name" value="P-loop_NTPase"/>
</dbReference>
<gene>
    <name evidence="11" type="ORF">VaNZ11_014640</name>
</gene>
<feature type="signal peptide" evidence="9">
    <location>
        <begin position="1"/>
        <end position="20"/>
    </location>
</feature>
<feature type="compositionally biased region" description="Acidic residues" evidence="8">
    <location>
        <begin position="1385"/>
        <end position="1409"/>
    </location>
</feature>
<feature type="compositionally biased region" description="Low complexity" evidence="8">
    <location>
        <begin position="892"/>
        <end position="914"/>
    </location>
</feature>
<feature type="compositionally biased region" description="Pro residues" evidence="8">
    <location>
        <begin position="1515"/>
        <end position="1536"/>
    </location>
</feature>
<feature type="compositionally biased region" description="Gly residues" evidence="8">
    <location>
        <begin position="1707"/>
        <end position="1722"/>
    </location>
</feature>